<dbReference type="EMBL" id="UINC01207599">
    <property type="protein sequence ID" value="SVE29750.1"/>
    <property type="molecule type" value="Genomic_DNA"/>
</dbReference>
<protein>
    <submittedName>
        <fullName evidence="1">Uncharacterized protein</fullName>
    </submittedName>
</protein>
<gene>
    <name evidence="1" type="ORF">METZ01_LOCUS482604</name>
</gene>
<reference evidence="1" key="1">
    <citation type="submission" date="2018-05" db="EMBL/GenBank/DDBJ databases">
        <authorList>
            <person name="Lanie J.A."/>
            <person name="Ng W.-L."/>
            <person name="Kazmierczak K.M."/>
            <person name="Andrzejewski T.M."/>
            <person name="Davidsen T.M."/>
            <person name="Wayne K.J."/>
            <person name="Tettelin H."/>
            <person name="Glass J.I."/>
            <person name="Rusch D."/>
            <person name="Podicherti R."/>
            <person name="Tsui H.-C.T."/>
            <person name="Winkler M.E."/>
        </authorList>
    </citation>
    <scope>NUCLEOTIDE SEQUENCE</scope>
</reference>
<sequence length="79" mass="9066">MQDPEVVTEVAKVSKLIDELDQSLFKLRNENVKVALEWSNSLTEKWVVQMGNVTQRVEYDDSGDKVRSIKERLTGIVDD</sequence>
<dbReference type="AlphaFoldDB" id="A0A383CCB0"/>
<proteinExistence type="predicted"/>
<name>A0A383CCB0_9ZZZZ</name>
<evidence type="ECO:0000313" key="1">
    <source>
        <dbReference type="EMBL" id="SVE29750.1"/>
    </source>
</evidence>
<accession>A0A383CCB0</accession>
<organism evidence="1">
    <name type="scientific">marine metagenome</name>
    <dbReference type="NCBI Taxonomy" id="408172"/>
    <lineage>
        <taxon>unclassified sequences</taxon>
        <taxon>metagenomes</taxon>
        <taxon>ecological metagenomes</taxon>
    </lineage>
</organism>